<dbReference type="Gene3D" id="3.30.700.10">
    <property type="entry name" value="Glycoprotein, Type 4 Pilin"/>
    <property type="match status" value="1"/>
</dbReference>
<evidence type="ECO:0000256" key="4">
    <source>
        <dbReference type="ARBA" id="ARBA00022989"/>
    </source>
</evidence>
<comment type="caution">
    <text evidence="6">The sequence shown here is derived from an EMBL/GenBank/DDBJ whole genome shotgun (WGS) entry which is preliminary data.</text>
</comment>
<dbReference type="NCBIfam" id="TIGR02532">
    <property type="entry name" value="IV_pilin_GFxxxE"/>
    <property type="match status" value="1"/>
</dbReference>
<dbReference type="GO" id="GO:0015627">
    <property type="term" value="C:type II protein secretion system complex"/>
    <property type="evidence" value="ECO:0007669"/>
    <property type="project" value="InterPro"/>
</dbReference>
<evidence type="ECO:0000256" key="5">
    <source>
        <dbReference type="ARBA" id="ARBA00023136"/>
    </source>
</evidence>
<evidence type="ECO:0000256" key="1">
    <source>
        <dbReference type="ARBA" id="ARBA00004167"/>
    </source>
</evidence>
<dbReference type="InterPro" id="IPR000983">
    <property type="entry name" value="Bac_GSPG_pilin"/>
</dbReference>
<evidence type="ECO:0000313" key="7">
    <source>
        <dbReference type="Proteomes" id="UP000215215"/>
    </source>
</evidence>
<keyword evidence="3" id="KW-0812">Transmembrane</keyword>
<dbReference type="Proteomes" id="UP000215215">
    <property type="component" value="Unassembled WGS sequence"/>
</dbReference>
<dbReference type="AlphaFoldDB" id="A0A235BPF0"/>
<keyword evidence="4" id="KW-1133">Transmembrane helix</keyword>
<proteinExistence type="predicted"/>
<dbReference type="InterPro" id="IPR045584">
    <property type="entry name" value="Pilin-like"/>
</dbReference>
<name>A0A235BPF0_UNCW3</name>
<keyword evidence="5" id="KW-0472">Membrane</keyword>
<organism evidence="6 7">
    <name type="scientific">candidate division WOR-3 bacterium JGI_Cruoil_03_44_89</name>
    <dbReference type="NCBI Taxonomy" id="1973748"/>
    <lineage>
        <taxon>Bacteria</taxon>
        <taxon>Bacteria division WOR-3</taxon>
    </lineage>
</organism>
<dbReference type="PANTHER" id="PTHR30093:SF44">
    <property type="entry name" value="TYPE II SECRETION SYSTEM CORE PROTEIN G"/>
    <property type="match status" value="1"/>
</dbReference>
<dbReference type="GO" id="GO:0015628">
    <property type="term" value="P:protein secretion by the type II secretion system"/>
    <property type="evidence" value="ECO:0007669"/>
    <property type="project" value="InterPro"/>
</dbReference>
<dbReference type="InterPro" id="IPR012902">
    <property type="entry name" value="N_methyl_site"/>
</dbReference>
<evidence type="ECO:0000256" key="3">
    <source>
        <dbReference type="ARBA" id="ARBA00022692"/>
    </source>
</evidence>
<evidence type="ECO:0000313" key="6">
    <source>
        <dbReference type="EMBL" id="OYD14380.1"/>
    </source>
</evidence>
<evidence type="ECO:0008006" key="8">
    <source>
        <dbReference type="Google" id="ProtNLM"/>
    </source>
</evidence>
<protein>
    <recommendedName>
        <fullName evidence="8">Type II secretion system protein GspG C-terminal domain-containing protein</fullName>
    </recommendedName>
</protein>
<gene>
    <name evidence="6" type="ORF">CH333_08175</name>
</gene>
<dbReference type="GO" id="GO:0016020">
    <property type="term" value="C:membrane"/>
    <property type="evidence" value="ECO:0007669"/>
    <property type="project" value="UniProtKB-SubCell"/>
</dbReference>
<dbReference type="EMBL" id="NOZQ01000186">
    <property type="protein sequence ID" value="OYD14380.1"/>
    <property type="molecule type" value="Genomic_DNA"/>
</dbReference>
<keyword evidence="2" id="KW-0488">Methylation</keyword>
<evidence type="ECO:0000256" key="2">
    <source>
        <dbReference type="ARBA" id="ARBA00022481"/>
    </source>
</evidence>
<sequence>MRNEKGFTLIELMVVVVIIGILAALAIPRYIGAQNRARIGAAVSDLTLVREGLGMFETDYGGFPQIPTDYTVVDSLIDPFSGLPYLRFPDTINFGNFVYNYNPKEDTADYIITADVKNLTPTVTLRATADSAPYVPTPPTE</sequence>
<comment type="subcellular location">
    <subcellularLocation>
        <location evidence="1">Membrane</location>
        <topology evidence="1">Single-pass membrane protein</topology>
    </subcellularLocation>
</comment>
<reference evidence="6 7" key="1">
    <citation type="submission" date="2017-07" db="EMBL/GenBank/DDBJ databases">
        <title>Recovery of genomes from metagenomes via a dereplication, aggregation, and scoring strategy.</title>
        <authorList>
            <person name="Sieber C.M."/>
            <person name="Probst A.J."/>
            <person name="Sharrar A."/>
            <person name="Thomas B.C."/>
            <person name="Hess M."/>
            <person name="Tringe S.G."/>
            <person name="Banfield J.F."/>
        </authorList>
    </citation>
    <scope>NUCLEOTIDE SEQUENCE [LARGE SCALE GENOMIC DNA]</scope>
    <source>
        <strain evidence="6">JGI_Cruoil_03_44_89</strain>
    </source>
</reference>
<dbReference type="Pfam" id="PF07963">
    <property type="entry name" value="N_methyl"/>
    <property type="match status" value="1"/>
</dbReference>
<dbReference type="PROSITE" id="PS00409">
    <property type="entry name" value="PROKAR_NTER_METHYL"/>
    <property type="match status" value="1"/>
</dbReference>
<dbReference type="SUPFAM" id="SSF54523">
    <property type="entry name" value="Pili subunits"/>
    <property type="match status" value="1"/>
</dbReference>
<dbReference type="PRINTS" id="PR00813">
    <property type="entry name" value="BCTERIALGSPG"/>
</dbReference>
<accession>A0A235BPF0</accession>
<dbReference type="PANTHER" id="PTHR30093">
    <property type="entry name" value="GENERAL SECRETION PATHWAY PROTEIN G"/>
    <property type="match status" value="1"/>
</dbReference>